<protein>
    <recommendedName>
        <fullName evidence="11">Transporter</fullName>
    </recommendedName>
</protein>
<dbReference type="GO" id="GO:0009279">
    <property type="term" value="C:cell outer membrane"/>
    <property type="evidence" value="ECO:0007669"/>
    <property type="project" value="UniProtKB-SubCell"/>
</dbReference>
<dbReference type="AlphaFoldDB" id="A0A7K1U4Z9"/>
<keyword evidence="3" id="KW-0813">Transport</keyword>
<evidence type="ECO:0000313" key="9">
    <source>
        <dbReference type="EMBL" id="MVT09431.1"/>
    </source>
</evidence>
<evidence type="ECO:0000256" key="2">
    <source>
        <dbReference type="ARBA" id="ARBA00007613"/>
    </source>
</evidence>
<keyword evidence="8" id="KW-0732">Signal</keyword>
<evidence type="ECO:0000256" key="3">
    <source>
        <dbReference type="ARBA" id="ARBA00022448"/>
    </source>
</evidence>
<evidence type="ECO:0000256" key="5">
    <source>
        <dbReference type="ARBA" id="ARBA00022692"/>
    </source>
</evidence>
<dbReference type="InterPro" id="IPR003423">
    <property type="entry name" value="OMP_efflux"/>
</dbReference>
<keyword evidence="4" id="KW-1134">Transmembrane beta strand</keyword>
<evidence type="ECO:0000256" key="4">
    <source>
        <dbReference type="ARBA" id="ARBA00022452"/>
    </source>
</evidence>
<dbReference type="InterPro" id="IPR051906">
    <property type="entry name" value="TolC-like"/>
</dbReference>
<dbReference type="PANTHER" id="PTHR30026:SF23">
    <property type="entry name" value="TO APRF-PUTATIVE OUTER MEMBRANE EFFLUX PROTEIN OR SECRETED ALKALINE PHOSPHATASE-RELATED"/>
    <property type="match status" value="1"/>
</dbReference>
<keyword evidence="10" id="KW-1185">Reference proteome</keyword>
<dbReference type="PANTHER" id="PTHR30026">
    <property type="entry name" value="OUTER MEMBRANE PROTEIN TOLC"/>
    <property type="match status" value="1"/>
</dbReference>
<dbReference type="GO" id="GO:0015562">
    <property type="term" value="F:efflux transmembrane transporter activity"/>
    <property type="evidence" value="ECO:0007669"/>
    <property type="project" value="InterPro"/>
</dbReference>
<dbReference type="EMBL" id="WRXN01000005">
    <property type="protein sequence ID" value="MVT09431.1"/>
    <property type="molecule type" value="Genomic_DNA"/>
</dbReference>
<reference evidence="9 10" key="1">
    <citation type="submission" date="2019-12" db="EMBL/GenBank/DDBJ databases">
        <title>Chitinophaga sp. strain ysch24 (GDMCC 1.1355), whole genome shotgun sequence.</title>
        <authorList>
            <person name="Zhang X."/>
        </authorList>
    </citation>
    <scope>NUCLEOTIDE SEQUENCE [LARGE SCALE GENOMIC DNA]</scope>
    <source>
        <strain evidence="10">ysch24</strain>
    </source>
</reference>
<organism evidence="9 10">
    <name type="scientific">Chitinophaga tropicalis</name>
    <dbReference type="NCBI Taxonomy" id="2683588"/>
    <lineage>
        <taxon>Bacteria</taxon>
        <taxon>Pseudomonadati</taxon>
        <taxon>Bacteroidota</taxon>
        <taxon>Chitinophagia</taxon>
        <taxon>Chitinophagales</taxon>
        <taxon>Chitinophagaceae</taxon>
        <taxon>Chitinophaga</taxon>
    </lineage>
</organism>
<dbReference type="Gene3D" id="1.20.1600.10">
    <property type="entry name" value="Outer membrane efflux proteins (OEP)"/>
    <property type="match status" value="1"/>
</dbReference>
<feature type="chain" id="PRO_5029458322" description="Transporter" evidence="8">
    <location>
        <begin position="21"/>
        <end position="438"/>
    </location>
</feature>
<keyword evidence="7" id="KW-0998">Cell outer membrane</keyword>
<evidence type="ECO:0000256" key="1">
    <source>
        <dbReference type="ARBA" id="ARBA00004442"/>
    </source>
</evidence>
<dbReference type="GO" id="GO:1990281">
    <property type="term" value="C:efflux pump complex"/>
    <property type="evidence" value="ECO:0007669"/>
    <property type="project" value="TreeGrafter"/>
</dbReference>
<feature type="signal peptide" evidence="8">
    <location>
        <begin position="1"/>
        <end position="20"/>
    </location>
</feature>
<evidence type="ECO:0000256" key="7">
    <source>
        <dbReference type="ARBA" id="ARBA00023237"/>
    </source>
</evidence>
<dbReference type="Proteomes" id="UP000461730">
    <property type="component" value="Unassembled WGS sequence"/>
</dbReference>
<accession>A0A7K1U4Z9</accession>
<comment type="subcellular location">
    <subcellularLocation>
        <location evidence="1">Cell outer membrane</location>
    </subcellularLocation>
</comment>
<dbReference type="SUPFAM" id="SSF56954">
    <property type="entry name" value="Outer membrane efflux proteins (OEP)"/>
    <property type="match status" value="1"/>
</dbReference>
<name>A0A7K1U4Z9_9BACT</name>
<comment type="similarity">
    <text evidence="2">Belongs to the outer membrane factor (OMF) (TC 1.B.17) family.</text>
</comment>
<keyword evidence="5" id="KW-0812">Transmembrane</keyword>
<evidence type="ECO:0000256" key="8">
    <source>
        <dbReference type="SAM" id="SignalP"/>
    </source>
</evidence>
<comment type="caution">
    <text evidence="9">The sequence shown here is derived from an EMBL/GenBank/DDBJ whole genome shotgun (WGS) entry which is preliminary data.</text>
</comment>
<dbReference type="RefSeq" id="WP_157306877.1">
    <property type="nucleotide sequence ID" value="NZ_WRXN01000005.1"/>
</dbReference>
<keyword evidence="6" id="KW-0472">Membrane</keyword>
<gene>
    <name evidence="9" type="ORF">GO493_14265</name>
</gene>
<evidence type="ECO:0000256" key="6">
    <source>
        <dbReference type="ARBA" id="ARBA00023136"/>
    </source>
</evidence>
<proteinExistence type="inferred from homology"/>
<sequence>MRKFFVIYGLLLLMRSPLRAQDSIIVKPVTLAQLFELVEAGSERIMISKTNVALARQKTEIAGLYRLPQLSSDFTYGYISNADIWTPSFSEHQKGHIPHQFTQFSVLAAQLIFKGGEVNGEIVKAGLEAQVAGLALEKNMEDIRFLAAGYYLDMLRACNQRKVYKNNIGLAKARLANILVLQKQGMVTENDVLRNRLIISELELNERKVANNVVILNRQLGLLTGMSDSVQFLPDSSVLEKNAEDLLLTSSLEIAQQQNHELKIAGIEKQIAQTNLKLTKAEKYPEIAVFAGSNFQRPFLNTIPAVDIFYNVWQAGVSVKYNISSLYQTRRKLKAGDIALHLSEQKVMLEKQEVELGVKTTHVKYDEARDELGTFQRDLVSAQENYRITEKKYLNQLALLTDLVDASNTKIEAELRVVGARINVVYAYLRVLRAIGTL</sequence>
<evidence type="ECO:0000313" key="10">
    <source>
        <dbReference type="Proteomes" id="UP000461730"/>
    </source>
</evidence>
<dbReference type="GO" id="GO:0015288">
    <property type="term" value="F:porin activity"/>
    <property type="evidence" value="ECO:0007669"/>
    <property type="project" value="TreeGrafter"/>
</dbReference>
<evidence type="ECO:0008006" key="11">
    <source>
        <dbReference type="Google" id="ProtNLM"/>
    </source>
</evidence>
<dbReference type="Pfam" id="PF02321">
    <property type="entry name" value="OEP"/>
    <property type="match status" value="1"/>
</dbReference>